<name>A0A1U7CW65_9BACT</name>
<reference evidence="4" key="1">
    <citation type="submission" date="2016-12" db="EMBL/GenBank/DDBJ databases">
        <title>Comparative genomics of four Isosphaeraceae planctomycetes: a common pool of plasmids and glycoside hydrolase genes.</title>
        <authorList>
            <person name="Ivanova A."/>
        </authorList>
    </citation>
    <scope>NUCLEOTIDE SEQUENCE [LARGE SCALE GENOMIC DNA]</scope>
    <source>
        <strain evidence="4">PX4</strain>
    </source>
</reference>
<dbReference type="OrthoDB" id="9809746at2"/>
<dbReference type="InterPro" id="IPR013766">
    <property type="entry name" value="Thioredoxin_domain"/>
</dbReference>
<keyword evidence="1" id="KW-0732">Signal</keyword>
<proteinExistence type="predicted"/>
<dbReference type="EMBL" id="CP019082">
    <property type="protein sequence ID" value="APW63123.1"/>
    <property type="molecule type" value="Genomic_DNA"/>
</dbReference>
<dbReference type="PANTHER" id="PTHR43640">
    <property type="entry name" value="OS07G0260300 PROTEIN"/>
    <property type="match status" value="1"/>
</dbReference>
<feature type="domain" description="Thioredoxin" evidence="2">
    <location>
        <begin position="27"/>
        <end position="182"/>
    </location>
</feature>
<dbReference type="CDD" id="cd02969">
    <property type="entry name" value="PRX_like1"/>
    <property type="match status" value="1"/>
</dbReference>
<accession>A0A1U7CW65</accession>
<organism evidence="3 4">
    <name type="scientific">Paludisphaera borealis</name>
    <dbReference type="NCBI Taxonomy" id="1387353"/>
    <lineage>
        <taxon>Bacteria</taxon>
        <taxon>Pseudomonadati</taxon>
        <taxon>Planctomycetota</taxon>
        <taxon>Planctomycetia</taxon>
        <taxon>Isosphaerales</taxon>
        <taxon>Isosphaeraceae</taxon>
        <taxon>Paludisphaera</taxon>
    </lineage>
</organism>
<dbReference type="Proteomes" id="UP000186309">
    <property type="component" value="Chromosome"/>
</dbReference>
<evidence type="ECO:0000256" key="1">
    <source>
        <dbReference type="SAM" id="SignalP"/>
    </source>
</evidence>
<dbReference type="InterPro" id="IPR036249">
    <property type="entry name" value="Thioredoxin-like_sf"/>
</dbReference>
<keyword evidence="4" id="KW-1185">Reference proteome</keyword>
<dbReference type="SUPFAM" id="SSF52833">
    <property type="entry name" value="Thioredoxin-like"/>
    <property type="match status" value="1"/>
</dbReference>
<dbReference type="InterPro" id="IPR047262">
    <property type="entry name" value="PRX-like1"/>
</dbReference>
<dbReference type="Pfam" id="PF08534">
    <property type="entry name" value="Redoxin"/>
    <property type="match status" value="1"/>
</dbReference>
<dbReference type="AlphaFoldDB" id="A0A1U7CW65"/>
<dbReference type="PANTHER" id="PTHR43640:SF1">
    <property type="entry name" value="THIOREDOXIN-DEPENDENT PEROXIREDOXIN"/>
    <property type="match status" value="1"/>
</dbReference>
<dbReference type="PROSITE" id="PS51352">
    <property type="entry name" value="THIOREDOXIN_2"/>
    <property type="match status" value="1"/>
</dbReference>
<feature type="chain" id="PRO_5012482373" evidence="1">
    <location>
        <begin position="20"/>
        <end position="203"/>
    </location>
</feature>
<dbReference type="KEGG" id="pbor:BSF38_04684"/>
<gene>
    <name evidence="3" type="primary">resA_19</name>
    <name evidence="3" type="ORF">BSF38_04684</name>
</gene>
<evidence type="ECO:0000259" key="2">
    <source>
        <dbReference type="PROSITE" id="PS51352"/>
    </source>
</evidence>
<dbReference type="Gene3D" id="3.40.30.10">
    <property type="entry name" value="Glutaredoxin"/>
    <property type="match status" value="1"/>
</dbReference>
<protein>
    <submittedName>
        <fullName evidence="3">Thiol-disulfide oxidoreductase ResA</fullName>
    </submittedName>
</protein>
<dbReference type="RefSeq" id="WP_076349519.1">
    <property type="nucleotide sequence ID" value="NZ_CP019082.1"/>
</dbReference>
<evidence type="ECO:0000313" key="4">
    <source>
        <dbReference type="Proteomes" id="UP000186309"/>
    </source>
</evidence>
<dbReference type="GO" id="GO:0016491">
    <property type="term" value="F:oxidoreductase activity"/>
    <property type="evidence" value="ECO:0007669"/>
    <property type="project" value="InterPro"/>
</dbReference>
<dbReference type="InterPro" id="IPR013740">
    <property type="entry name" value="Redoxin"/>
</dbReference>
<evidence type="ECO:0000313" key="3">
    <source>
        <dbReference type="EMBL" id="APW63123.1"/>
    </source>
</evidence>
<feature type="signal peptide" evidence="1">
    <location>
        <begin position="1"/>
        <end position="19"/>
    </location>
</feature>
<sequence length="203" mass="22112">MRKVLFSMVVVALAIPAFAGEHYNKAVKIGQKAPAFSGIPAQAPNGEETSLSLSDIKEDVVVLAFLANHCPAVQAADDRIIDFTADYKDKNVRVIAVSVNDVQEDKLPGIKKHIAEKKINYVYGYDESQAIGKAYGASATPHFFVLDKDRNIRYIGAMDDSVMKEEKVTKHYLRDAVDALLAGKTPAVEETAPKGCGIQFKKG</sequence>